<proteinExistence type="inferred from homology"/>
<dbReference type="InterPro" id="IPR037187">
    <property type="entry name" value="DnaK_N"/>
</dbReference>
<reference evidence="9 10" key="1">
    <citation type="submission" date="2020-01" db="EMBL/GenBank/DDBJ databases">
        <title>Complete genome of Buchnera aphidicola isolated from Chaitophorus populeti.</title>
        <authorList>
            <person name="Park J."/>
            <person name="Xi H."/>
        </authorList>
    </citation>
    <scope>NUCLEOTIDE SEQUENCE [LARGE SCALE GENOMIC DNA]</scope>
    <source>
        <strain evidence="9 10">UsonBac</strain>
    </source>
</reference>
<comment type="function">
    <text evidence="5">Transcription factor that acts by binding directly to the RNA polymerase (RNAP). Required for negative regulation of rRNA expression and positive regulation of several amino acid biosynthesis promoters. Also required for regulation of fis expression.</text>
</comment>
<dbReference type="InterPro" id="IPR012784">
    <property type="entry name" value="DksA_RNA_pol-bd"/>
</dbReference>
<comment type="similarity">
    <text evidence="5">Belongs to the DksA family.</text>
</comment>
<dbReference type="EMBL" id="CP047588">
    <property type="protein sequence ID" value="QIE01933.1"/>
    <property type="molecule type" value="Genomic_DNA"/>
</dbReference>
<dbReference type="SUPFAM" id="SSF57716">
    <property type="entry name" value="Glucocorticoid receptor-like (DNA-binding domain)"/>
    <property type="match status" value="1"/>
</dbReference>
<dbReference type="Pfam" id="PF01258">
    <property type="entry name" value="zf-dskA_traR"/>
    <property type="match status" value="1"/>
</dbReference>
<keyword evidence="2 5" id="KW-0479">Metal-binding</keyword>
<feature type="binding site" evidence="5">
    <location>
        <position position="136"/>
    </location>
    <ligand>
        <name>Zn(2+)</name>
        <dbReference type="ChEBI" id="CHEBI:29105"/>
    </ligand>
</feature>
<dbReference type="Proteomes" id="UP000502958">
    <property type="component" value="Chromosome"/>
</dbReference>
<dbReference type="GO" id="GO:0005737">
    <property type="term" value="C:cytoplasm"/>
    <property type="evidence" value="ECO:0007669"/>
    <property type="project" value="UniProtKB-SubCell"/>
</dbReference>
<feature type="binding site" evidence="5">
    <location>
        <position position="139"/>
    </location>
    <ligand>
        <name>Zn(2+)</name>
        <dbReference type="ChEBI" id="CHEBI:29105"/>
    </ligand>
</feature>
<accession>A0A6C1F609</accession>
<dbReference type="InterPro" id="IPR020458">
    <property type="entry name" value="Znf_DskA_TraR_CS"/>
</dbReference>
<sequence>MKKKKNKKQTSSLNVLAIAGLKPYQKKNNEQYMNEDQMLHFDKILQTWKNQLQKEIDHTLFYMQDKATNFPDPIDRATQEEEFSLDLRNRDRSRKLIKKIEKTLKKIQEKNFGYCDSCGIEIGIRRLEARPTANLCIDCKTLAEIREKQMTG</sequence>
<dbReference type="Gene3D" id="1.20.120.910">
    <property type="entry name" value="DksA, coiled-coil domain"/>
    <property type="match status" value="1"/>
</dbReference>
<feature type="binding site" evidence="5">
    <location>
        <position position="115"/>
    </location>
    <ligand>
        <name>Zn(2+)</name>
        <dbReference type="ChEBI" id="CHEBI:29105"/>
    </ligand>
</feature>
<feature type="binding site" evidence="5">
    <location>
        <position position="118"/>
    </location>
    <ligand>
        <name>Zn(2+)</name>
        <dbReference type="ChEBI" id="CHEBI:29105"/>
    </ligand>
</feature>
<keyword evidence="4 5" id="KW-0862">Zinc</keyword>
<protein>
    <recommendedName>
        <fullName evidence="5">RNA polymerase-binding transcription factor DksA</fullName>
    </recommendedName>
</protein>
<dbReference type="GO" id="GO:0008270">
    <property type="term" value="F:zinc ion binding"/>
    <property type="evidence" value="ECO:0007669"/>
    <property type="project" value="UniProtKB-UniRule"/>
</dbReference>
<dbReference type="InterPro" id="IPR048489">
    <property type="entry name" value="DksA_N"/>
</dbReference>
<organism evidence="9 10">
    <name type="scientific">Buchnera aphidicola subsp. Uroleucon sonchi</name>
    <dbReference type="NCBI Taxonomy" id="118118"/>
    <lineage>
        <taxon>Bacteria</taxon>
        <taxon>Pseudomonadati</taxon>
        <taxon>Pseudomonadota</taxon>
        <taxon>Gammaproteobacteria</taxon>
        <taxon>Enterobacterales</taxon>
        <taxon>Erwiniaceae</taxon>
        <taxon>Buchnera</taxon>
    </lineage>
</organism>
<evidence type="ECO:0000256" key="4">
    <source>
        <dbReference type="ARBA" id="ARBA00022833"/>
    </source>
</evidence>
<dbReference type="PANTHER" id="PTHR33823">
    <property type="entry name" value="RNA POLYMERASE-BINDING TRANSCRIPTION FACTOR DKSA-RELATED"/>
    <property type="match status" value="1"/>
</dbReference>
<evidence type="ECO:0000313" key="10">
    <source>
        <dbReference type="Proteomes" id="UP000502958"/>
    </source>
</evidence>
<dbReference type="AlphaFoldDB" id="A0A6C1F609"/>
<dbReference type="Pfam" id="PF21157">
    <property type="entry name" value="DksA_N"/>
    <property type="match status" value="1"/>
</dbReference>
<evidence type="ECO:0000256" key="6">
    <source>
        <dbReference type="PROSITE-ProRule" id="PRU00510"/>
    </source>
</evidence>
<evidence type="ECO:0000256" key="1">
    <source>
        <dbReference type="ARBA" id="ARBA00022490"/>
    </source>
</evidence>
<keyword evidence="1 5" id="KW-0963">Cytoplasm</keyword>
<feature type="domain" description="Zinc finger DksA/TraR C4-type" evidence="7">
    <location>
        <begin position="111"/>
        <end position="143"/>
    </location>
</feature>
<gene>
    <name evidence="5 9" type="primary">dksA</name>
    <name evidence="9" type="ORF">GUU85_00925</name>
</gene>
<dbReference type="RefSeq" id="WP_163119115.1">
    <property type="nucleotide sequence ID" value="NZ_CP047588.1"/>
</dbReference>
<evidence type="ECO:0000256" key="5">
    <source>
        <dbReference type="HAMAP-Rule" id="MF_00926"/>
    </source>
</evidence>
<dbReference type="NCBIfam" id="TIGR02420">
    <property type="entry name" value="dksA"/>
    <property type="match status" value="1"/>
</dbReference>
<evidence type="ECO:0000313" key="9">
    <source>
        <dbReference type="EMBL" id="QIE01933.1"/>
    </source>
</evidence>
<comment type="subunit">
    <text evidence="5">Interacts directly with the RNA polymerase.</text>
</comment>
<dbReference type="PROSITE" id="PS01102">
    <property type="entry name" value="ZF_DKSA_1"/>
    <property type="match status" value="1"/>
</dbReference>
<dbReference type="HAMAP" id="MF_00926">
    <property type="entry name" value="DksA"/>
    <property type="match status" value="1"/>
</dbReference>
<evidence type="ECO:0000259" key="8">
    <source>
        <dbReference type="Pfam" id="PF21157"/>
    </source>
</evidence>
<dbReference type="SUPFAM" id="SSF109635">
    <property type="entry name" value="DnaK suppressor protein DksA, alpha-hairpin domain"/>
    <property type="match status" value="1"/>
</dbReference>
<evidence type="ECO:0000256" key="2">
    <source>
        <dbReference type="ARBA" id="ARBA00022723"/>
    </source>
</evidence>
<evidence type="ECO:0000259" key="7">
    <source>
        <dbReference type="Pfam" id="PF01258"/>
    </source>
</evidence>
<comment type="subcellular location">
    <subcellularLocation>
        <location evidence="5">Cytoplasm</location>
    </subcellularLocation>
</comment>
<name>A0A6C1F609_BUCUN</name>
<keyword evidence="3 5" id="KW-0863">Zinc-finger</keyword>
<dbReference type="PROSITE" id="PS51128">
    <property type="entry name" value="ZF_DKSA_2"/>
    <property type="match status" value="1"/>
</dbReference>
<dbReference type="InterPro" id="IPR000962">
    <property type="entry name" value="Znf_DskA_TraR"/>
</dbReference>
<feature type="zinc finger region" description="dksA C4-type" evidence="6">
    <location>
        <begin position="115"/>
        <end position="139"/>
    </location>
</feature>
<feature type="domain" description="DnaK suppressor protein DksA N-terminal" evidence="8">
    <location>
        <begin position="37"/>
        <end position="107"/>
    </location>
</feature>
<evidence type="ECO:0000256" key="3">
    <source>
        <dbReference type="ARBA" id="ARBA00022771"/>
    </source>
</evidence>
<dbReference type="GO" id="GO:0010468">
    <property type="term" value="P:regulation of gene expression"/>
    <property type="evidence" value="ECO:0007669"/>
    <property type="project" value="UniProtKB-UniRule"/>
</dbReference>
<dbReference type="PANTHER" id="PTHR33823:SF2">
    <property type="entry name" value="RNA POLYMERASE-BINDING TRANSCRIPTION FACTOR DKSA"/>
    <property type="match status" value="1"/>
</dbReference>